<dbReference type="Gene3D" id="3.10.129.10">
    <property type="entry name" value="Hotdog Thioesterase"/>
    <property type="match status" value="1"/>
</dbReference>
<name>A0A1M7IPQ2_9HYPH</name>
<dbReference type="NCBIfam" id="TIGR02799">
    <property type="entry name" value="thio_ybgC"/>
    <property type="match status" value="1"/>
</dbReference>
<accession>A0A1M7IPQ2</accession>
<dbReference type="PANTHER" id="PTHR31793">
    <property type="entry name" value="4-HYDROXYBENZOYL-COA THIOESTERASE FAMILY MEMBER"/>
    <property type="match status" value="1"/>
</dbReference>
<dbReference type="OrthoDB" id="9808429at2"/>
<dbReference type="EMBL" id="FRBW01000002">
    <property type="protein sequence ID" value="SHM42347.1"/>
    <property type="molecule type" value="Genomic_DNA"/>
</dbReference>
<dbReference type="PANTHER" id="PTHR31793:SF37">
    <property type="entry name" value="ACYL-COA THIOESTER HYDROLASE YBGC"/>
    <property type="match status" value="1"/>
</dbReference>
<evidence type="ECO:0000313" key="3">
    <source>
        <dbReference type="EMBL" id="SHM42347.1"/>
    </source>
</evidence>
<protein>
    <submittedName>
        <fullName evidence="3">Acyl-CoA thioester hydrolase</fullName>
    </submittedName>
</protein>
<dbReference type="PROSITE" id="PS01328">
    <property type="entry name" value="4HBCOA_THIOESTERASE"/>
    <property type="match status" value="1"/>
</dbReference>
<comment type="similarity">
    <text evidence="1">Belongs to the 4-hydroxybenzoyl-CoA thioesterase family.</text>
</comment>
<dbReference type="GO" id="GO:0047617">
    <property type="term" value="F:fatty acyl-CoA hydrolase activity"/>
    <property type="evidence" value="ECO:0007669"/>
    <property type="project" value="TreeGrafter"/>
</dbReference>
<dbReference type="PIRSF" id="PIRSF003230">
    <property type="entry name" value="YbgC"/>
    <property type="match status" value="1"/>
</dbReference>
<dbReference type="InterPro" id="IPR029069">
    <property type="entry name" value="HotDog_dom_sf"/>
</dbReference>
<dbReference type="InterPro" id="IPR008272">
    <property type="entry name" value="HB-CoA_thioesterase_AS"/>
</dbReference>
<dbReference type="RefSeq" id="WP_073013581.1">
    <property type="nucleotide sequence ID" value="NZ_FRBW01000002.1"/>
</dbReference>
<gene>
    <name evidence="3" type="ORF">SAMN05444272_2590</name>
</gene>
<dbReference type="CDD" id="cd00586">
    <property type="entry name" value="4HBT"/>
    <property type="match status" value="1"/>
</dbReference>
<dbReference type="InterPro" id="IPR050563">
    <property type="entry name" value="4-hydroxybenzoyl-CoA_TE"/>
</dbReference>
<evidence type="ECO:0000256" key="2">
    <source>
        <dbReference type="ARBA" id="ARBA00022801"/>
    </source>
</evidence>
<sequence>MTDWPDLAGRFESGAHVLPVRVYYEDTDFTGVVYHGAFIKFFERGRSDYLRLCEVHHTELQNADPARSLAFAVRRMSVEFMRPARIDDVLEVHTSLVEARGARLELRQEIRRSGDVLITADVLVAVINGQGRPARLPKDIMSRLEHLART</sequence>
<dbReference type="STRING" id="735517.SAMN05444272_2590"/>
<dbReference type="InterPro" id="IPR006684">
    <property type="entry name" value="YbgC/YbaW"/>
</dbReference>
<proteinExistence type="inferred from homology"/>
<dbReference type="AlphaFoldDB" id="A0A1M7IPQ2"/>
<evidence type="ECO:0000313" key="4">
    <source>
        <dbReference type="Proteomes" id="UP000186002"/>
    </source>
</evidence>
<dbReference type="SUPFAM" id="SSF54637">
    <property type="entry name" value="Thioesterase/thiol ester dehydrase-isomerase"/>
    <property type="match status" value="1"/>
</dbReference>
<keyword evidence="2 3" id="KW-0378">Hydrolase</keyword>
<dbReference type="FunFam" id="3.10.129.10:FF:000004">
    <property type="entry name" value="Tol-pal system-associated acyl-CoA thioesterase"/>
    <property type="match status" value="1"/>
</dbReference>
<evidence type="ECO:0000256" key="1">
    <source>
        <dbReference type="ARBA" id="ARBA00005953"/>
    </source>
</evidence>
<dbReference type="Pfam" id="PF13279">
    <property type="entry name" value="4HBT_2"/>
    <property type="match status" value="1"/>
</dbReference>
<dbReference type="NCBIfam" id="TIGR00051">
    <property type="entry name" value="YbgC/FadM family acyl-CoA thioesterase"/>
    <property type="match status" value="1"/>
</dbReference>
<reference evidence="3 4" key="1">
    <citation type="submission" date="2016-11" db="EMBL/GenBank/DDBJ databases">
        <authorList>
            <person name="Jaros S."/>
            <person name="Januszkiewicz K."/>
            <person name="Wedrychowicz H."/>
        </authorList>
    </citation>
    <scope>NUCLEOTIDE SEQUENCE [LARGE SCALE GENOMIC DNA]</scope>
    <source>
        <strain evidence="3 4">DSM 22153</strain>
    </source>
</reference>
<dbReference type="Proteomes" id="UP000186002">
    <property type="component" value="Unassembled WGS sequence"/>
</dbReference>
<organism evidence="3 4">
    <name type="scientific">Roseibium suaedae</name>
    <dbReference type="NCBI Taxonomy" id="735517"/>
    <lineage>
        <taxon>Bacteria</taxon>
        <taxon>Pseudomonadati</taxon>
        <taxon>Pseudomonadota</taxon>
        <taxon>Alphaproteobacteria</taxon>
        <taxon>Hyphomicrobiales</taxon>
        <taxon>Stappiaceae</taxon>
        <taxon>Roseibium</taxon>
    </lineage>
</organism>
<dbReference type="InterPro" id="IPR014166">
    <property type="entry name" value="Tol-Pal_acyl-CoA_thioesterase"/>
</dbReference>
<keyword evidence="4" id="KW-1185">Reference proteome</keyword>